<evidence type="ECO:0000313" key="1">
    <source>
        <dbReference type="WBParaSite" id="BTMF_0000578501-mRNA-1"/>
    </source>
</evidence>
<organism evidence="1">
    <name type="scientific">Brugia timori</name>
    <dbReference type="NCBI Taxonomy" id="42155"/>
    <lineage>
        <taxon>Eukaryota</taxon>
        <taxon>Metazoa</taxon>
        <taxon>Ecdysozoa</taxon>
        <taxon>Nematoda</taxon>
        <taxon>Chromadorea</taxon>
        <taxon>Rhabditida</taxon>
        <taxon>Spirurina</taxon>
        <taxon>Spiruromorpha</taxon>
        <taxon>Filarioidea</taxon>
        <taxon>Onchocercidae</taxon>
        <taxon>Brugia</taxon>
    </lineage>
</organism>
<accession>A0A0R3QHC0</accession>
<proteinExistence type="predicted"/>
<dbReference type="WBParaSite" id="BTMF_0000578501-mRNA-1">
    <property type="protein sequence ID" value="BTMF_0000578501-mRNA-1"/>
    <property type="gene ID" value="BTMF_0000578501"/>
</dbReference>
<dbReference type="AlphaFoldDB" id="A0A0R3QHC0"/>
<name>A0A0R3QHC0_9BILA</name>
<sequence length="35" mass="4254">LSHILLLGIKYLFINNTHFQLLYNKILLYNCFTIR</sequence>
<reference evidence="1" key="1">
    <citation type="submission" date="2017-02" db="UniProtKB">
        <authorList>
            <consortium name="WormBaseParasite"/>
        </authorList>
    </citation>
    <scope>IDENTIFICATION</scope>
</reference>
<protein>
    <submittedName>
        <fullName evidence="1">Uncharacterized protein</fullName>
    </submittedName>
</protein>